<dbReference type="Pfam" id="PF00018">
    <property type="entry name" value="SH3_1"/>
    <property type="match status" value="1"/>
</dbReference>
<organism evidence="3 4">
    <name type="scientific">Diversispora eburnea</name>
    <dbReference type="NCBI Taxonomy" id="1213867"/>
    <lineage>
        <taxon>Eukaryota</taxon>
        <taxon>Fungi</taxon>
        <taxon>Fungi incertae sedis</taxon>
        <taxon>Mucoromycota</taxon>
        <taxon>Glomeromycotina</taxon>
        <taxon>Glomeromycetes</taxon>
        <taxon>Diversisporales</taxon>
        <taxon>Diversisporaceae</taxon>
        <taxon>Diversispora</taxon>
    </lineage>
</organism>
<dbReference type="OrthoDB" id="5971719at2759"/>
<name>A0A9N8YUA1_9GLOM</name>
<evidence type="ECO:0000259" key="2">
    <source>
        <dbReference type="Pfam" id="PF00018"/>
    </source>
</evidence>
<dbReference type="SUPFAM" id="SSF50044">
    <property type="entry name" value="SH3-domain"/>
    <property type="match status" value="1"/>
</dbReference>
<evidence type="ECO:0000313" key="3">
    <source>
        <dbReference type="EMBL" id="CAG8448471.1"/>
    </source>
</evidence>
<sequence length="85" mass="9778">MILTSEEKSPNLWAKVIYAAKDDELSLNEGELIRDIIEVIGRWRKGTSKDRTRTGLFPVIGNEVRSRSDERSSDVGIYEKQILRK</sequence>
<dbReference type="AlphaFoldDB" id="A0A9N8YUA1"/>
<evidence type="ECO:0000313" key="4">
    <source>
        <dbReference type="Proteomes" id="UP000789706"/>
    </source>
</evidence>
<dbReference type="Proteomes" id="UP000789706">
    <property type="component" value="Unassembled WGS sequence"/>
</dbReference>
<gene>
    <name evidence="3" type="ORF">DEBURN_LOCUS1964</name>
</gene>
<reference evidence="3" key="1">
    <citation type="submission" date="2021-06" db="EMBL/GenBank/DDBJ databases">
        <authorList>
            <person name="Kallberg Y."/>
            <person name="Tangrot J."/>
            <person name="Rosling A."/>
        </authorList>
    </citation>
    <scope>NUCLEOTIDE SEQUENCE</scope>
    <source>
        <strain evidence="3">AZ414A</strain>
    </source>
</reference>
<dbReference type="InterPro" id="IPR036028">
    <property type="entry name" value="SH3-like_dom_sf"/>
</dbReference>
<evidence type="ECO:0000256" key="1">
    <source>
        <dbReference type="ARBA" id="ARBA00022443"/>
    </source>
</evidence>
<proteinExistence type="predicted"/>
<dbReference type="Gene3D" id="2.30.30.40">
    <property type="entry name" value="SH3 Domains"/>
    <property type="match status" value="1"/>
</dbReference>
<keyword evidence="4" id="KW-1185">Reference proteome</keyword>
<keyword evidence="1" id="KW-0728">SH3 domain</keyword>
<feature type="domain" description="SH3" evidence="2">
    <location>
        <begin position="19"/>
        <end position="59"/>
    </location>
</feature>
<comment type="caution">
    <text evidence="3">The sequence shown here is derived from an EMBL/GenBank/DDBJ whole genome shotgun (WGS) entry which is preliminary data.</text>
</comment>
<accession>A0A9N8YUA1</accession>
<dbReference type="EMBL" id="CAJVPK010000099">
    <property type="protein sequence ID" value="CAG8448471.1"/>
    <property type="molecule type" value="Genomic_DNA"/>
</dbReference>
<dbReference type="InterPro" id="IPR001452">
    <property type="entry name" value="SH3_domain"/>
</dbReference>
<protein>
    <submittedName>
        <fullName evidence="3">10118_t:CDS:1</fullName>
    </submittedName>
</protein>